<dbReference type="Proteomes" id="UP000553632">
    <property type="component" value="Unassembled WGS sequence"/>
</dbReference>
<keyword evidence="11" id="KW-0333">Golgi apparatus</keyword>
<accession>A0A7J6RJW2</accession>
<evidence type="ECO:0000256" key="11">
    <source>
        <dbReference type="ARBA" id="ARBA00023034"/>
    </source>
</evidence>
<protein>
    <recommendedName>
        <fullName evidence="4">Sugar transporter SWEET1</fullName>
    </recommendedName>
</protein>
<feature type="transmembrane region" description="Helical" evidence="13">
    <location>
        <begin position="437"/>
        <end position="458"/>
    </location>
</feature>
<comment type="caution">
    <text evidence="14">The sequence shown here is derived from an EMBL/GenBank/DDBJ whole genome shotgun (WGS) entry which is preliminary data.</text>
</comment>
<feature type="transmembrane region" description="Helical" evidence="13">
    <location>
        <begin position="351"/>
        <end position="371"/>
    </location>
</feature>
<feature type="transmembrane region" description="Helical" evidence="13">
    <location>
        <begin position="377"/>
        <end position="401"/>
    </location>
</feature>
<evidence type="ECO:0000256" key="7">
    <source>
        <dbReference type="ARBA" id="ARBA00022597"/>
    </source>
</evidence>
<evidence type="ECO:0000256" key="9">
    <source>
        <dbReference type="ARBA" id="ARBA00022737"/>
    </source>
</evidence>
<dbReference type="EMBL" id="JABANO010024958">
    <property type="protein sequence ID" value="KAF4721074.1"/>
    <property type="molecule type" value="Genomic_DNA"/>
</dbReference>
<evidence type="ECO:0000313" key="15">
    <source>
        <dbReference type="Proteomes" id="UP000553632"/>
    </source>
</evidence>
<sequence>MEVSLASIAPILGTVGSVLSVIQYLSCIPTFIEVSRRKSTGNLSPMPYCTTSLLSLLWVTYALIVPGRTCVLVVNSIALVFQLVYISVFLKFVKVKEHTSTLCATVIALYIATMFLASLTPSLSNTLGNCCVVVSICMYAAPLAVLPTIIKTRDSSCMPPLYSLTGMISASVWSSYGLAASDAHIIIPNGSGADNFGDVIFNRFSAPFNWSSGCFDFPLSKGFISWMEAAVTASTVATVANSTLSAAAAGSSIMSAGSIAAILGSIGSVVSFCQFFTAVPTFVGIVRKRSTENLSSLPYCASALLSIMWVSYALITPGRNSILFINSLSSCVFVTYMLVFLRYAVQKRTTVLYYLGLVVCYLLIMYCSLFLSHDPSATLGTFCVFVNILMYASPLAVLKTIIETKDSSCMPPLYSLGGWLAAMVWFGYGFFTGDMHIMIPNAAGVVLGAIQMIIWFIYRVPKDQKKNRRVRIVSDDTKPGHDAVHHVESECTVCSVDYLQLDP</sequence>
<dbReference type="PANTHER" id="PTHR10791">
    <property type="entry name" value="RAG1-ACTIVATING PROTEIN 1"/>
    <property type="match status" value="1"/>
</dbReference>
<evidence type="ECO:0000256" key="13">
    <source>
        <dbReference type="SAM" id="Phobius"/>
    </source>
</evidence>
<feature type="transmembrane region" description="Helical" evidence="13">
    <location>
        <begin position="6"/>
        <end position="25"/>
    </location>
</feature>
<evidence type="ECO:0000256" key="1">
    <source>
        <dbReference type="ARBA" id="ARBA00004651"/>
    </source>
</evidence>
<keyword evidence="7" id="KW-0762">Sugar transport</keyword>
<keyword evidence="10 13" id="KW-1133">Transmembrane helix</keyword>
<dbReference type="PANTHER" id="PTHR10791:SF30">
    <property type="entry name" value="SUGAR TRANSPORTER SWEET1"/>
    <property type="match status" value="1"/>
</dbReference>
<feature type="transmembrane region" description="Helical" evidence="13">
    <location>
        <begin position="413"/>
        <end position="431"/>
    </location>
</feature>
<name>A0A7J6RJW2_PEROL</name>
<feature type="transmembrane region" description="Helical" evidence="13">
    <location>
        <begin position="259"/>
        <end position="285"/>
    </location>
</feature>
<dbReference type="InterPro" id="IPR004316">
    <property type="entry name" value="SWEET_rpt"/>
</dbReference>
<keyword evidence="5" id="KW-0813">Transport</keyword>
<evidence type="ECO:0000256" key="8">
    <source>
        <dbReference type="ARBA" id="ARBA00022692"/>
    </source>
</evidence>
<keyword evidence="14" id="KW-0804">Transcription</keyword>
<keyword evidence="9" id="KW-0677">Repeat</keyword>
<dbReference type="InterPro" id="IPR047664">
    <property type="entry name" value="SWEET"/>
</dbReference>
<dbReference type="FunFam" id="1.20.1280.290:FF:000004">
    <property type="entry name" value="Sugar transporter SWEET"/>
    <property type="match status" value="1"/>
</dbReference>
<feature type="transmembrane region" description="Helical" evidence="13">
    <location>
        <begin position="126"/>
        <end position="149"/>
    </location>
</feature>
<comment type="similarity">
    <text evidence="3">Belongs to the SWEET sugar transporter family.</text>
</comment>
<evidence type="ECO:0000256" key="2">
    <source>
        <dbReference type="ARBA" id="ARBA00004653"/>
    </source>
</evidence>
<evidence type="ECO:0000256" key="3">
    <source>
        <dbReference type="ARBA" id="ARBA00007809"/>
    </source>
</evidence>
<dbReference type="GO" id="GO:0051119">
    <property type="term" value="F:sugar transmembrane transporter activity"/>
    <property type="evidence" value="ECO:0007669"/>
    <property type="project" value="InterPro"/>
</dbReference>
<evidence type="ECO:0000256" key="4">
    <source>
        <dbReference type="ARBA" id="ARBA00021741"/>
    </source>
</evidence>
<dbReference type="GO" id="GO:0005886">
    <property type="term" value="C:plasma membrane"/>
    <property type="evidence" value="ECO:0007669"/>
    <property type="project" value="UniProtKB-SubCell"/>
</dbReference>
<dbReference type="GO" id="GO:0000428">
    <property type="term" value="C:DNA-directed RNA polymerase complex"/>
    <property type="evidence" value="ECO:0007669"/>
    <property type="project" value="UniProtKB-KW"/>
</dbReference>
<keyword evidence="15" id="KW-1185">Reference proteome</keyword>
<feature type="transmembrane region" description="Helical" evidence="13">
    <location>
        <begin position="71"/>
        <end position="90"/>
    </location>
</feature>
<dbReference type="Pfam" id="PF03083">
    <property type="entry name" value="MtN3_slv"/>
    <property type="match status" value="4"/>
</dbReference>
<organism evidence="14 15">
    <name type="scientific">Perkinsus olseni</name>
    <name type="common">Perkinsus atlanticus</name>
    <dbReference type="NCBI Taxonomy" id="32597"/>
    <lineage>
        <taxon>Eukaryota</taxon>
        <taxon>Sar</taxon>
        <taxon>Alveolata</taxon>
        <taxon>Perkinsozoa</taxon>
        <taxon>Perkinsea</taxon>
        <taxon>Perkinsida</taxon>
        <taxon>Perkinsidae</taxon>
        <taxon>Perkinsus</taxon>
    </lineage>
</organism>
<evidence type="ECO:0000256" key="5">
    <source>
        <dbReference type="ARBA" id="ARBA00022448"/>
    </source>
</evidence>
<gene>
    <name evidence="14" type="primary">POLR1D_1</name>
    <name evidence="14" type="ORF">FOZ63_024375</name>
</gene>
<comment type="subcellular location">
    <subcellularLocation>
        <location evidence="1">Cell membrane</location>
        <topology evidence="1">Multi-pass membrane protein</topology>
    </subcellularLocation>
    <subcellularLocation>
        <location evidence="2">Golgi apparatus membrane</location>
        <topology evidence="2">Multi-pass membrane protein</topology>
    </subcellularLocation>
</comment>
<keyword evidence="8 13" id="KW-0812">Transmembrane</keyword>
<dbReference type="AlphaFoldDB" id="A0A7J6RJW2"/>
<feature type="transmembrane region" description="Helical" evidence="13">
    <location>
        <begin position="297"/>
        <end position="315"/>
    </location>
</feature>
<evidence type="ECO:0000256" key="6">
    <source>
        <dbReference type="ARBA" id="ARBA00022475"/>
    </source>
</evidence>
<reference evidence="14 15" key="1">
    <citation type="submission" date="2020-04" db="EMBL/GenBank/DDBJ databases">
        <title>Perkinsus olseni comparative genomics.</title>
        <authorList>
            <person name="Bogema D.R."/>
        </authorList>
    </citation>
    <scope>NUCLEOTIDE SEQUENCE [LARGE SCALE GENOMIC DNA]</scope>
    <source>
        <strain evidence="14 15">ATCC PRA-207</strain>
    </source>
</reference>
<feature type="transmembrane region" description="Helical" evidence="13">
    <location>
        <begin position="46"/>
        <end position="65"/>
    </location>
</feature>
<feature type="transmembrane region" description="Helical" evidence="13">
    <location>
        <begin position="321"/>
        <end position="339"/>
    </location>
</feature>
<evidence type="ECO:0000256" key="10">
    <source>
        <dbReference type="ARBA" id="ARBA00022989"/>
    </source>
</evidence>
<dbReference type="Gene3D" id="1.20.1280.290">
    <property type="match status" value="4"/>
</dbReference>
<dbReference type="OMA" id="AMYWKSK"/>
<proteinExistence type="inferred from homology"/>
<dbReference type="GO" id="GO:0000139">
    <property type="term" value="C:Golgi membrane"/>
    <property type="evidence" value="ECO:0007669"/>
    <property type="project" value="UniProtKB-SubCell"/>
</dbReference>
<keyword evidence="14" id="KW-0240">DNA-directed RNA polymerase</keyword>
<evidence type="ECO:0000256" key="12">
    <source>
        <dbReference type="ARBA" id="ARBA00023136"/>
    </source>
</evidence>
<keyword evidence="6" id="KW-1003">Cell membrane</keyword>
<feature type="transmembrane region" description="Helical" evidence="13">
    <location>
        <begin position="102"/>
        <end position="120"/>
    </location>
</feature>
<evidence type="ECO:0000313" key="14">
    <source>
        <dbReference type="EMBL" id="KAF4721074.1"/>
    </source>
</evidence>
<keyword evidence="12 13" id="KW-0472">Membrane</keyword>